<dbReference type="CDD" id="cd12108">
    <property type="entry name" value="Hr-like"/>
    <property type="match status" value="1"/>
</dbReference>
<accession>A0A6F8Y1W7</accession>
<evidence type="ECO:0000313" key="2">
    <source>
        <dbReference type="EMBL" id="BCB80060.1"/>
    </source>
</evidence>
<dbReference type="Gene3D" id="1.20.120.520">
    <property type="entry name" value="nmb1532 protein domain like"/>
    <property type="match status" value="1"/>
</dbReference>
<dbReference type="RefSeq" id="WP_173040183.1">
    <property type="nucleotide sequence ID" value="NZ_AP022870.1"/>
</dbReference>
<proteinExistence type="predicted"/>
<name>A0A6F8Y1W7_9ACTN</name>
<keyword evidence="3" id="KW-1185">Reference proteome</keyword>
<dbReference type="KEGG" id="pfla:Pflav_064700"/>
<evidence type="ECO:0000313" key="3">
    <source>
        <dbReference type="Proteomes" id="UP000502508"/>
    </source>
</evidence>
<dbReference type="EMBL" id="AP022870">
    <property type="protein sequence ID" value="BCB80060.1"/>
    <property type="molecule type" value="Genomic_DNA"/>
</dbReference>
<dbReference type="AlphaFoldDB" id="A0A6F8Y1W7"/>
<sequence>MATLDMTMMYAFHDALRREVERIARISARQDADPRAVLRTAVGWQMFKDYLRVHHTSEDDALWPPLQKALAEKPEDLALLDAMEAEHAAIDPLLESVDAALADRDSGLERLGGLVDALTSGLGGHLRHEEKEALPLIGATLDREQWARFGELHRTRIGADLSRYLPWMLDSVDPARTEQILGGLPAPLLASYRDEWQPAYARLEIWGRPVAG</sequence>
<reference evidence="2 3" key="1">
    <citation type="submission" date="2020-03" db="EMBL/GenBank/DDBJ databases">
        <title>Whole genome shotgun sequence of Phytohabitans flavus NBRC 107702.</title>
        <authorList>
            <person name="Komaki H."/>
            <person name="Tamura T."/>
        </authorList>
    </citation>
    <scope>NUCLEOTIDE SEQUENCE [LARGE SCALE GENOMIC DNA]</scope>
    <source>
        <strain evidence="2 3">NBRC 107702</strain>
    </source>
</reference>
<reference evidence="2 3" key="2">
    <citation type="submission" date="2020-03" db="EMBL/GenBank/DDBJ databases">
        <authorList>
            <person name="Ichikawa N."/>
            <person name="Kimura A."/>
            <person name="Kitahashi Y."/>
            <person name="Uohara A."/>
        </authorList>
    </citation>
    <scope>NUCLEOTIDE SEQUENCE [LARGE SCALE GENOMIC DNA]</scope>
    <source>
        <strain evidence="2 3">NBRC 107702</strain>
    </source>
</reference>
<evidence type="ECO:0000259" key="1">
    <source>
        <dbReference type="Pfam" id="PF01814"/>
    </source>
</evidence>
<dbReference type="InterPro" id="IPR012312">
    <property type="entry name" value="Hemerythrin-like"/>
</dbReference>
<dbReference type="Pfam" id="PF01814">
    <property type="entry name" value="Hemerythrin"/>
    <property type="match status" value="1"/>
</dbReference>
<dbReference type="Proteomes" id="UP000502508">
    <property type="component" value="Chromosome"/>
</dbReference>
<organism evidence="2 3">
    <name type="scientific">Phytohabitans flavus</name>
    <dbReference type="NCBI Taxonomy" id="1076124"/>
    <lineage>
        <taxon>Bacteria</taxon>
        <taxon>Bacillati</taxon>
        <taxon>Actinomycetota</taxon>
        <taxon>Actinomycetes</taxon>
        <taxon>Micromonosporales</taxon>
        <taxon>Micromonosporaceae</taxon>
    </lineage>
</organism>
<gene>
    <name evidence="2" type="ORF">Pflav_064700</name>
</gene>
<protein>
    <recommendedName>
        <fullName evidence="1">Hemerythrin-like domain-containing protein</fullName>
    </recommendedName>
</protein>
<feature type="domain" description="Hemerythrin-like" evidence="1">
    <location>
        <begin position="8"/>
        <end position="137"/>
    </location>
</feature>